<accession>A0A2P2KNV3</accession>
<reference evidence="1" key="1">
    <citation type="submission" date="2018-02" db="EMBL/GenBank/DDBJ databases">
        <title>Rhizophora mucronata_Transcriptome.</title>
        <authorList>
            <person name="Meera S.P."/>
            <person name="Sreeshan A."/>
            <person name="Augustine A."/>
        </authorList>
    </citation>
    <scope>NUCLEOTIDE SEQUENCE</scope>
    <source>
        <tissue evidence="1">Leaf</tissue>
    </source>
</reference>
<evidence type="ECO:0000313" key="1">
    <source>
        <dbReference type="EMBL" id="MBX07367.1"/>
    </source>
</evidence>
<dbReference type="EMBL" id="GGEC01026883">
    <property type="protein sequence ID" value="MBX07367.1"/>
    <property type="molecule type" value="Transcribed_RNA"/>
</dbReference>
<name>A0A2P2KNV3_RHIMU</name>
<organism evidence="1">
    <name type="scientific">Rhizophora mucronata</name>
    <name type="common">Asiatic mangrove</name>
    <dbReference type="NCBI Taxonomy" id="61149"/>
    <lineage>
        <taxon>Eukaryota</taxon>
        <taxon>Viridiplantae</taxon>
        <taxon>Streptophyta</taxon>
        <taxon>Embryophyta</taxon>
        <taxon>Tracheophyta</taxon>
        <taxon>Spermatophyta</taxon>
        <taxon>Magnoliopsida</taxon>
        <taxon>eudicotyledons</taxon>
        <taxon>Gunneridae</taxon>
        <taxon>Pentapetalae</taxon>
        <taxon>rosids</taxon>
        <taxon>fabids</taxon>
        <taxon>Malpighiales</taxon>
        <taxon>Rhizophoraceae</taxon>
        <taxon>Rhizophora</taxon>
    </lineage>
</organism>
<protein>
    <submittedName>
        <fullName evidence="1">Uncharacterized protein</fullName>
    </submittedName>
</protein>
<sequence length="69" mass="8289">MQVCPWSHFRISFSVLKFGSTIFCFLYHYCSHPKWSKRCYYHRMARIAESIGFNFATLNGYHGVRLKFD</sequence>
<proteinExistence type="predicted"/>
<dbReference type="AlphaFoldDB" id="A0A2P2KNV3"/>